<dbReference type="KEGG" id="sauy:SAI8T7_1016450"/>
<name>A0A7U7EZJ0_STAAU</name>
<reference evidence="1 2" key="1">
    <citation type="journal article" date="2012" name="PLoS ONE">
        <title>Short term evolution of a highly transmissible methicillin-resistant Staphylococcus aureus clone (ST228) in a tertiary care hospital.</title>
        <authorList>
            <person name="Vogel V."/>
            <person name="Falquet L."/>
            <person name="Calderon-Copete S.P."/>
            <person name="Basset P."/>
            <person name="Blanc D.S."/>
        </authorList>
    </citation>
    <scope>NUCLEOTIDE SEQUENCE [LARGE SCALE GENOMIC DNA]</scope>
    <source>
        <strain evidence="2">ST228/18412</strain>
    </source>
</reference>
<evidence type="ECO:0000313" key="2">
    <source>
        <dbReference type="Proteomes" id="UP000032744"/>
    </source>
</evidence>
<dbReference type="AlphaFoldDB" id="A0A7U7EZJ0"/>
<organism evidence="1 2">
    <name type="scientific">Staphylococcus aureus subsp. aureus ST228</name>
    <dbReference type="NCBI Taxonomy" id="1074919"/>
    <lineage>
        <taxon>Bacteria</taxon>
        <taxon>Bacillati</taxon>
        <taxon>Bacillota</taxon>
        <taxon>Bacilli</taxon>
        <taxon>Bacillales</taxon>
        <taxon>Staphylococcaceae</taxon>
        <taxon>Staphylococcus</taxon>
    </lineage>
</organism>
<dbReference type="KEGG" id="sauj:SAI2T2_1016480"/>
<dbReference type="Proteomes" id="UP000032744">
    <property type="component" value="Chromosome"/>
</dbReference>
<dbReference type="KEGG" id="sauw:SAI5S5_1016410"/>
<proteinExistence type="predicted"/>
<accession>A0A7U7EZJ0</accession>
<dbReference type="EMBL" id="HE579071">
    <property type="protein sequence ID" value="CCJ23346.1"/>
    <property type="molecule type" value="Genomic_DNA"/>
</dbReference>
<dbReference type="KEGG" id="sauv:SAI7S6_1016470"/>
<dbReference type="KEGG" id="saut:SAI1T1_2016470"/>
<gene>
    <name evidence="1" type="ORF">SAI7S6_1016470</name>
</gene>
<evidence type="ECO:0000313" key="1">
    <source>
        <dbReference type="EMBL" id="CCJ23346.1"/>
    </source>
</evidence>
<sequence>MVKVMALPFKKKYQPLTLIFNRASINKMFWILRIYVL</sequence>
<protein>
    <submittedName>
        <fullName evidence="1">Uncharacterized protein</fullName>
    </submittedName>
</protein>
<dbReference type="KEGG" id="saux:SAI6T6_1016420"/>
<dbReference type="KEGG" id="sauq:SAI4T8_1016480"/>
<dbReference type="KEGG" id="sauk:SAI3T3_1016470"/>